<gene>
    <name evidence="1" type="ORF">H6D15_03125</name>
</gene>
<keyword evidence="2" id="KW-1185">Reference proteome</keyword>
<evidence type="ECO:0000313" key="2">
    <source>
        <dbReference type="Proteomes" id="UP000698924"/>
    </source>
</evidence>
<dbReference type="AlphaFoldDB" id="A0AA40ZRJ6"/>
<organism evidence="1 2">
    <name type="scientific">Caecibacteroides pullorum</name>
    <dbReference type="NCBI Taxonomy" id="2725562"/>
    <lineage>
        <taxon>Bacteria</taxon>
        <taxon>Pseudomonadati</taxon>
        <taxon>Bacteroidota</taxon>
        <taxon>Bacteroidia</taxon>
        <taxon>Bacteroidales</taxon>
        <taxon>Bacteroidaceae</taxon>
        <taxon>Caecibacteroides</taxon>
    </lineage>
</organism>
<accession>A0AA40ZRJ6</accession>
<reference evidence="1 2" key="1">
    <citation type="journal article" date="2021" name="Sci. Rep.">
        <title>The distribution of antibiotic resistance genes in chicken gut microbiota commensals.</title>
        <authorList>
            <person name="Juricova H."/>
            <person name="Matiasovicova J."/>
            <person name="Kubasova T."/>
            <person name="Cejkova D."/>
            <person name="Rychlik I."/>
        </authorList>
    </citation>
    <scope>NUCLEOTIDE SEQUENCE [LARGE SCALE GENOMIC DNA]</scope>
    <source>
        <strain evidence="1 2">An421</strain>
    </source>
</reference>
<dbReference type="InterPro" id="IPR026349">
    <property type="entry name" value="CHP04255"/>
</dbReference>
<dbReference type="Proteomes" id="UP000698924">
    <property type="component" value="Unassembled WGS sequence"/>
</dbReference>
<name>A0AA40ZRJ6_9BACT</name>
<dbReference type="EMBL" id="JACJMO010000002">
    <property type="protein sequence ID" value="MBM6856598.1"/>
    <property type="molecule type" value="Genomic_DNA"/>
</dbReference>
<proteinExistence type="predicted"/>
<dbReference type="NCBIfam" id="TIGR04255">
    <property type="entry name" value="sporadTIGR04255"/>
    <property type="match status" value="1"/>
</dbReference>
<protein>
    <submittedName>
        <fullName evidence="1">TIGR04255 family protein</fullName>
    </submittedName>
</protein>
<evidence type="ECO:0000313" key="1">
    <source>
        <dbReference type="EMBL" id="MBM6856598.1"/>
    </source>
</evidence>
<sequence length="233" mass="27024">MFQIHFDSSNLKLEDFSKFDNSIKELGFPKRADGIEASLNVDQSRIPLGKSKISATSDAKLIHYSYSSDDNKKKLTLSVSNITYIDESDYEGWERFTDSVINILSKLDSILEHRTIKRTSIRFLNQFNFDQFDDPTEYFKVVISSTEDSLSYPLAKYAFKTTFKVSDVSHAVVNHFLDRVDERYIYILDLDILNSRNYEYAPSIILELLSQLREVKNTIFFDSVTDKLIELCN</sequence>
<comment type="caution">
    <text evidence="1">The sequence shown here is derived from an EMBL/GenBank/DDBJ whole genome shotgun (WGS) entry which is preliminary data.</text>
</comment>